<accession>A0A366IJN4</accession>
<feature type="transmembrane region" description="Helical" evidence="8">
    <location>
        <begin position="198"/>
        <end position="219"/>
    </location>
</feature>
<feature type="region of interest" description="Disordered" evidence="7">
    <location>
        <begin position="1"/>
        <end position="27"/>
    </location>
</feature>
<evidence type="ECO:0000256" key="2">
    <source>
        <dbReference type="ARBA" id="ARBA00022448"/>
    </source>
</evidence>
<reference evidence="10 11" key="1">
    <citation type="submission" date="2018-06" db="EMBL/GenBank/DDBJ databases">
        <title>Freshwater and sediment microbial communities from various areas in North America, analyzing microbe dynamics in response to fracking.</title>
        <authorList>
            <person name="Lamendella R."/>
        </authorList>
    </citation>
    <scope>NUCLEOTIDE SEQUENCE [LARGE SCALE GENOMIC DNA]</scope>
    <source>
        <strain evidence="10 11">3b_TX</strain>
    </source>
</reference>
<feature type="transmembrane region" description="Helical" evidence="8">
    <location>
        <begin position="109"/>
        <end position="132"/>
    </location>
</feature>
<evidence type="ECO:0000313" key="10">
    <source>
        <dbReference type="EMBL" id="RBP71349.1"/>
    </source>
</evidence>
<dbReference type="GO" id="GO:0022857">
    <property type="term" value="F:transmembrane transporter activity"/>
    <property type="evidence" value="ECO:0007669"/>
    <property type="project" value="InterPro"/>
</dbReference>
<keyword evidence="2" id="KW-0813">Transport</keyword>
<feature type="domain" description="Major facilitator superfamily (MFS) profile" evidence="9">
    <location>
        <begin position="44"/>
        <end position="464"/>
    </location>
</feature>
<dbReference type="Proteomes" id="UP000253509">
    <property type="component" value="Unassembled WGS sequence"/>
</dbReference>
<dbReference type="Gene3D" id="1.20.1250.20">
    <property type="entry name" value="MFS general substrate transporter like domains"/>
    <property type="match status" value="2"/>
</dbReference>
<feature type="compositionally biased region" description="Basic and acidic residues" evidence="7">
    <location>
        <begin position="1"/>
        <end position="10"/>
    </location>
</feature>
<evidence type="ECO:0000256" key="6">
    <source>
        <dbReference type="ARBA" id="ARBA00023136"/>
    </source>
</evidence>
<evidence type="ECO:0000259" key="9">
    <source>
        <dbReference type="PROSITE" id="PS50850"/>
    </source>
</evidence>
<evidence type="ECO:0000256" key="7">
    <source>
        <dbReference type="SAM" id="MobiDB-lite"/>
    </source>
</evidence>
<feature type="transmembrane region" description="Helical" evidence="8">
    <location>
        <begin position="410"/>
        <end position="434"/>
    </location>
</feature>
<dbReference type="SUPFAM" id="SSF103473">
    <property type="entry name" value="MFS general substrate transporter"/>
    <property type="match status" value="1"/>
</dbReference>
<feature type="transmembrane region" description="Helical" evidence="8">
    <location>
        <begin position="287"/>
        <end position="305"/>
    </location>
</feature>
<dbReference type="PROSITE" id="PS50850">
    <property type="entry name" value="MFS"/>
    <property type="match status" value="1"/>
</dbReference>
<keyword evidence="11" id="KW-1185">Reference proteome</keyword>
<dbReference type="PANTHER" id="PTHR43184:SF12">
    <property type="entry name" value="SUGAR PHOSPHATE EXCHANGER 3"/>
    <property type="match status" value="1"/>
</dbReference>
<evidence type="ECO:0000256" key="4">
    <source>
        <dbReference type="ARBA" id="ARBA00022692"/>
    </source>
</evidence>
<feature type="transmembrane region" description="Helical" evidence="8">
    <location>
        <begin position="44"/>
        <end position="62"/>
    </location>
</feature>
<feature type="transmembrane region" description="Helical" evidence="8">
    <location>
        <begin position="169"/>
        <end position="192"/>
    </location>
</feature>
<sequence length="467" mass="49907">MARMTNDPDRQVTLTDVPPPNERSSAQPGVITNRHVLIKWQMRIFALSWLAYAAFYFPRNAISAAKVGILDEGVISRANLGYLDSAYLAAYAIGQFVWGALAERFGQRVVVAGGMLFAAIAALFMGIIPALWMFLPLMIVQGLAQSTGWSSLSKNIASFFTVAKRGRAMGFFSTSYAFGGLVAVPVMGWVAYSVFDSWRWAFFTGAAVMIVALVLFLIFQRNNPQEVGLPGIDDDPAKLDDTYEQRAHRPAGTRAPVPVVKVPNERFRFSDLLAAARHDSMVLRLGIVYFMLKPARYAILLWGPVMVVDAMPGVDKITAIMVPVTFGVAGVAAPVLIGWLSDTLFKARRVPPSVISLLCLVVALALWQPATSLGSIPVIAILLGLVGLTAYAADAMISGIAAVDFGTSKYAAGATGFINGCGSIGAILGGLLPGLIPGTAVFYIFAATALVAALILIPSWNQRPTSA</sequence>
<name>A0A366IJN4_9MICO</name>
<dbReference type="GO" id="GO:0005886">
    <property type="term" value="C:plasma membrane"/>
    <property type="evidence" value="ECO:0007669"/>
    <property type="project" value="UniProtKB-SubCell"/>
</dbReference>
<evidence type="ECO:0000256" key="1">
    <source>
        <dbReference type="ARBA" id="ARBA00004651"/>
    </source>
</evidence>
<dbReference type="InterPro" id="IPR020846">
    <property type="entry name" value="MFS_dom"/>
</dbReference>
<dbReference type="InterPro" id="IPR011701">
    <property type="entry name" value="MFS"/>
</dbReference>
<dbReference type="EMBL" id="QNSB01000006">
    <property type="protein sequence ID" value="RBP71349.1"/>
    <property type="molecule type" value="Genomic_DNA"/>
</dbReference>
<evidence type="ECO:0000256" key="8">
    <source>
        <dbReference type="SAM" id="Phobius"/>
    </source>
</evidence>
<proteinExistence type="predicted"/>
<feature type="transmembrane region" description="Helical" evidence="8">
    <location>
        <begin position="138"/>
        <end position="157"/>
    </location>
</feature>
<feature type="transmembrane region" description="Helical" evidence="8">
    <location>
        <begin position="440"/>
        <end position="460"/>
    </location>
</feature>
<feature type="transmembrane region" description="Helical" evidence="8">
    <location>
        <begin position="376"/>
        <end position="403"/>
    </location>
</feature>
<dbReference type="PANTHER" id="PTHR43184">
    <property type="entry name" value="MAJOR FACILITATOR SUPERFAMILY TRANSPORTER 16, ISOFORM B"/>
    <property type="match status" value="1"/>
</dbReference>
<gene>
    <name evidence="10" type="ORF">DFO65_106192</name>
</gene>
<organism evidence="10 11">
    <name type="scientific">Brevibacterium celere</name>
    <dbReference type="NCBI Taxonomy" id="225845"/>
    <lineage>
        <taxon>Bacteria</taxon>
        <taxon>Bacillati</taxon>
        <taxon>Actinomycetota</taxon>
        <taxon>Actinomycetes</taxon>
        <taxon>Micrococcales</taxon>
        <taxon>Brevibacteriaceae</taxon>
        <taxon>Brevibacterium</taxon>
    </lineage>
</organism>
<protein>
    <submittedName>
        <fullName evidence="10">Sugar phosphate permease</fullName>
    </submittedName>
</protein>
<feature type="transmembrane region" description="Helical" evidence="8">
    <location>
        <begin position="82"/>
        <end position="102"/>
    </location>
</feature>
<evidence type="ECO:0000256" key="3">
    <source>
        <dbReference type="ARBA" id="ARBA00022597"/>
    </source>
</evidence>
<feature type="transmembrane region" description="Helical" evidence="8">
    <location>
        <begin position="317"/>
        <end position="340"/>
    </location>
</feature>
<keyword evidence="4 8" id="KW-0812">Transmembrane</keyword>
<dbReference type="InterPro" id="IPR000849">
    <property type="entry name" value="Sugar_P_transporter"/>
</dbReference>
<feature type="transmembrane region" description="Helical" evidence="8">
    <location>
        <begin position="352"/>
        <end position="370"/>
    </location>
</feature>
<keyword evidence="5 8" id="KW-1133">Transmembrane helix</keyword>
<comment type="caution">
    <text evidence="10">The sequence shown here is derived from an EMBL/GenBank/DDBJ whole genome shotgun (WGS) entry which is preliminary data.</text>
</comment>
<evidence type="ECO:0000313" key="11">
    <source>
        <dbReference type="Proteomes" id="UP000253509"/>
    </source>
</evidence>
<dbReference type="AlphaFoldDB" id="A0A366IJN4"/>
<keyword evidence="6 8" id="KW-0472">Membrane</keyword>
<dbReference type="InterPro" id="IPR036259">
    <property type="entry name" value="MFS_trans_sf"/>
</dbReference>
<keyword evidence="3" id="KW-0762">Sugar transport</keyword>
<evidence type="ECO:0000256" key="5">
    <source>
        <dbReference type="ARBA" id="ARBA00022989"/>
    </source>
</evidence>
<dbReference type="Pfam" id="PF07690">
    <property type="entry name" value="MFS_1"/>
    <property type="match status" value="1"/>
</dbReference>
<dbReference type="PIRSF" id="PIRSF002808">
    <property type="entry name" value="Hexose_phosphate_transp"/>
    <property type="match status" value="1"/>
</dbReference>
<comment type="subcellular location">
    <subcellularLocation>
        <location evidence="1">Cell membrane</location>
        <topology evidence="1">Multi-pass membrane protein</topology>
    </subcellularLocation>
</comment>